<feature type="chain" id="PRO_5047315713" evidence="2">
    <location>
        <begin position="26"/>
        <end position="267"/>
    </location>
</feature>
<proteinExistence type="predicted"/>
<evidence type="ECO:0000256" key="1">
    <source>
        <dbReference type="ARBA" id="ARBA00023157"/>
    </source>
</evidence>
<keyword evidence="1" id="KW-1015">Disulfide bond</keyword>
<evidence type="ECO:0000256" key="2">
    <source>
        <dbReference type="SAM" id="SignalP"/>
    </source>
</evidence>
<gene>
    <name evidence="5" type="primary">LOC136075972</name>
</gene>
<dbReference type="PANTHER" id="PTHR11905:SF159">
    <property type="entry name" value="ADAM METALLOPROTEASE"/>
    <property type="match status" value="1"/>
</dbReference>
<reference evidence="5" key="2">
    <citation type="submission" date="2025-08" db="UniProtKB">
        <authorList>
            <consortium name="RefSeq"/>
        </authorList>
    </citation>
    <scope>IDENTIFICATION</scope>
</reference>
<evidence type="ECO:0000313" key="4">
    <source>
        <dbReference type="Proteomes" id="UP001652625"/>
    </source>
</evidence>
<protein>
    <submittedName>
        <fullName evidence="5">Zinc metalloproteinase-disintegrin-like HF3</fullName>
    </submittedName>
</protein>
<dbReference type="PANTHER" id="PTHR11905">
    <property type="entry name" value="ADAM A DISINTEGRIN AND METALLOPROTEASE DOMAIN"/>
    <property type="match status" value="1"/>
</dbReference>
<dbReference type="GeneID" id="136075972"/>
<reference evidence="4" key="1">
    <citation type="submission" date="2025-05" db="UniProtKB">
        <authorList>
            <consortium name="RefSeq"/>
        </authorList>
    </citation>
    <scope>NUCLEOTIDE SEQUENCE [LARGE SCALE GENOMIC DNA]</scope>
</reference>
<keyword evidence="4" id="KW-1185">Reference proteome</keyword>
<feature type="signal peptide" evidence="2">
    <location>
        <begin position="1"/>
        <end position="25"/>
    </location>
</feature>
<organism evidence="4 5">
    <name type="scientific">Hydra vulgaris</name>
    <name type="common">Hydra</name>
    <name type="synonym">Hydra attenuata</name>
    <dbReference type="NCBI Taxonomy" id="6087"/>
    <lineage>
        <taxon>Eukaryota</taxon>
        <taxon>Metazoa</taxon>
        <taxon>Cnidaria</taxon>
        <taxon>Hydrozoa</taxon>
        <taxon>Hydroidolina</taxon>
        <taxon>Anthoathecata</taxon>
        <taxon>Aplanulata</taxon>
        <taxon>Hydridae</taxon>
        <taxon>Hydra</taxon>
    </lineage>
</organism>
<accession>A0ABM4B9E9</accession>
<dbReference type="RefSeq" id="XP_065645497.1">
    <property type="nucleotide sequence ID" value="XM_065789425.1"/>
</dbReference>
<evidence type="ECO:0000259" key="3">
    <source>
        <dbReference type="Pfam" id="PF01562"/>
    </source>
</evidence>
<dbReference type="InterPro" id="IPR002870">
    <property type="entry name" value="Peptidase_M12B_N"/>
</dbReference>
<keyword evidence="2" id="KW-0732">Signal</keyword>
<name>A0ABM4B9E9_HYDVU</name>
<feature type="domain" description="Peptidase M12B propeptide" evidence="3">
    <location>
        <begin position="27"/>
        <end position="108"/>
    </location>
</feature>
<sequence length="267" mass="31144">MSLKRCIQIWFLLQVSFNALHVSDTEIVYPKRHHRERPQNDLGTLNQNGFHEDYVTYEIKAKKDHHFLDLKKIEQTHQKFIWLRSIENGKEVAVKHYPENCYYEGKVRGIKDSYAFISTCSGGLTGTIDDGKTRYDIIPQDNGIKHKYHNVENLMRKKYKEMKKSVIYGNNEVGHEKLRNRRTVPLSDASPYLVDVESRYQSYTKNKTLYTEVFVSCDYRMLQGNAATLYILKPAPTITSLSKSHNKQNNKVVLCRLTSDLPIHISK</sequence>
<dbReference type="Pfam" id="PF01562">
    <property type="entry name" value="Pep_M12B_propep"/>
    <property type="match status" value="1"/>
</dbReference>
<evidence type="ECO:0000313" key="5">
    <source>
        <dbReference type="RefSeq" id="XP_065645497.1"/>
    </source>
</evidence>
<dbReference type="Proteomes" id="UP001652625">
    <property type="component" value="Chromosome 02"/>
</dbReference>